<dbReference type="EMBL" id="BAABFR010000130">
    <property type="protein sequence ID" value="GAA4404917.1"/>
    <property type="molecule type" value="Genomic_DNA"/>
</dbReference>
<keyword evidence="3" id="KW-1185">Reference proteome</keyword>
<dbReference type="InterPro" id="IPR034660">
    <property type="entry name" value="DinB/YfiT-like"/>
</dbReference>
<evidence type="ECO:0000259" key="1">
    <source>
        <dbReference type="Pfam" id="PF12867"/>
    </source>
</evidence>
<dbReference type="Gene3D" id="1.20.120.450">
    <property type="entry name" value="dinb family like domain"/>
    <property type="match status" value="1"/>
</dbReference>
<feature type="domain" description="DinB-like" evidence="1">
    <location>
        <begin position="21"/>
        <end position="145"/>
    </location>
</feature>
<accession>A0ABP8KEI5</accession>
<dbReference type="RefSeq" id="WP_345000946.1">
    <property type="nucleotide sequence ID" value="NZ_BAABFR010000130.1"/>
</dbReference>
<evidence type="ECO:0000313" key="2">
    <source>
        <dbReference type="EMBL" id="GAA4404917.1"/>
    </source>
</evidence>
<evidence type="ECO:0000313" key="3">
    <source>
        <dbReference type="Proteomes" id="UP001500635"/>
    </source>
</evidence>
<organism evidence="2 3">
    <name type="scientific">Tsukamurella soli</name>
    <dbReference type="NCBI Taxonomy" id="644556"/>
    <lineage>
        <taxon>Bacteria</taxon>
        <taxon>Bacillati</taxon>
        <taxon>Actinomycetota</taxon>
        <taxon>Actinomycetes</taxon>
        <taxon>Mycobacteriales</taxon>
        <taxon>Tsukamurellaceae</taxon>
        <taxon>Tsukamurella</taxon>
    </lineage>
</organism>
<dbReference type="InterPro" id="IPR024775">
    <property type="entry name" value="DinB-like"/>
</dbReference>
<reference evidence="3" key="1">
    <citation type="journal article" date="2019" name="Int. J. Syst. Evol. Microbiol.">
        <title>The Global Catalogue of Microorganisms (GCM) 10K type strain sequencing project: providing services to taxonomists for standard genome sequencing and annotation.</title>
        <authorList>
            <consortium name="The Broad Institute Genomics Platform"/>
            <consortium name="The Broad Institute Genome Sequencing Center for Infectious Disease"/>
            <person name="Wu L."/>
            <person name="Ma J."/>
        </authorList>
    </citation>
    <scope>NUCLEOTIDE SEQUENCE [LARGE SCALE GENOMIC DNA]</scope>
    <source>
        <strain evidence="3">JCM 17688</strain>
    </source>
</reference>
<dbReference type="Pfam" id="PF12867">
    <property type="entry name" value="DinB_2"/>
    <property type="match status" value="1"/>
</dbReference>
<sequence>MTSPDPLLDAFDTVTAEVFDAIAVVLERCDDHTVNAVPDAPGVNSVFALVTHIDGMIGYWGGSFAAGEAIPRDRDAEFRARGTVEQARELLLRARTRLPGWAAAARTDGIRGRAATGTTRRDTATATPEFVLLHILRELAQHAGHLQICADLVIRGR</sequence>
<protein>
    <recommendedName>
        <fullName evidence="1">DinB-like domain-containing protein</fullName>
    </recommendedName>
</protein>
<gene>
    <name evidence="2" type="ORF">GCM10023147_47740</name>
</gene>
<comment type="caution">
    <text evidence="2">The sequence shown here is derived from an EMBL/GenBank/DDBJ whole genome shotgun (WGS) entry which is preliminary data.</text>
</comment>
<dbReference type="Proteomes" id="UP001500635">
    <property type="component" value="Unassembled WGS sequence"/>
</dbReference>
<dbReference type="SUPFAM" id="SSF109854">
    <property type="entry name" value="DinB/YfiT-like putative metalloenzymes"/>
    <property type="match status" value="1"/>
</dbReference>
<proteinExistence type="predicted"/>
<name>A0ABP8KEI5_9ACTN</name>